<proteinExistence type="predicted"/>
<protein>
    <submittedName>
        <fullName evidence="1">Uncharacterized protein</fullName>
    </submittedName>
</protein>
<reference evidence="1" key="1">
    <citation type="journal article" date="2014" name="Front. Microbiol.">
        <title>High frequency of phylogenetically diverse reductive dehalogenase-homologous genes in deep subseafloor sedimentary metagenomes.</title>
        <authorList>
            <person name="Kawai M."/>
            <person name="Futagami T."/>
            <person name="Toyoda A."/>
            <person name="Takaki Y."/>
            <person name="Nishi S."/>
            <person name="Hori S."/>
            <person name="Arai W."/>
            <person name="Tsubouchi T."/>
            <person name="Morono Y."/>
            <person name="Uchiyama I."/>
            <person name="Ito T."/>
            <person name="Fujiyama A."/>
            <person name="Inagaki F."/>
            <person name="Takami H."/>
        </authorList>
    </citation>
    <scope>NUCLEOTIDE SEQUENCE</scope>
    <source>
        <strain evidence="1">Expedition CK06-06</strain>
    </source>
</reference>
<accession>X1VYN5</accession>
<sequence length="72" mass="7694">MPSLPAMLYAVLDPLTAVHTQVEAALFLAQRNRLPPSFIQTIKASAAALDGIHDTLLDIAVALDPDLAKDQD</sequence>
<name>X1VYN5_9ZZZZ</name>
<gene>
    <name evidence="1" type="ORF">S12H4_58111</name>
</gene>
<feature type="non-terminal residue" evidence="1">
    <location>
        <position position="72"/>
    </location>
</feature>
<dbReference type="AlphaFoldDB" id="X1VYN5"/>
<organism evidence="1">
    <name type="scientific">marine sediment metagenome</name>
    <dbReference type="NCBI Taxonomy" id="412755"/>
    <lineage>
        <taxon>unclassified sequences</taxon>
        <taxon>metagenomes</taxon>
        <taxon>ecological metagenomes</taxon>
    </lineage>
</organism>
<evidence type="ECO:0000313" key="1">
    <source>
        <dbReference type="EMBL" id="GAJ17430.1"/>
    </source>
</evidence>
<dbReference type="EMBL" id="BARW01037694">
    <property type="protein sequence ID" value="GAJ17430.1"/>
    <property type="molecule type" value="Genomic_DNA"/>
</dbReference>
<comment type="caution">
    <text evidence="1">The sequence shown here is derived from an EMBL/GenBank/DDBJ whole genome shotgun (WGS) entry which is preliminary data.</text>
</comment>